<dbReference type="InterPro" id="IPR027417">
    <property type="entry name" value="P-loop_NTPase"/>
</dbReference>
<evidence type="ECO:0000313" key="2">
    <source>
        <dbReference type="Proteomes" id="UP000178930"/>
    </source>
</evidence>
<gene>
    <name evidence="1" type="ORF">A2729_01510</name>
</gene>
<dbReference type="Proteomes" id="UP000178930">
    <property type="component" value="Unassembled WGS sequence"/>
</dbReference>
<proteinExistence type="predicted"/>
<evidence type="ECO:0000313" key="1">
    <source>
        <dbReference type="EMBL" id="OGY45038.1"/>
    </source>
</evidence>
<dbReference type="AlphaFoldDB" id="A0A1G1XYD2"/>
<dbReference type="STRING" id="1797532.A2729_01510"/>
<comment type="caution">
    <text evidence="1">The sequence shown here is derived from an EMBL/GenBank/DDBJ whole genome shotgun (WGS) entry which is preliminary data.</text>
</comment>
<reference evidence="1 2" key="1">
    <citation type="journal article" date="2016" name="Nat. Commun.">
        <title>Thousands of microbial genomes shed light on interconnected biogeochemical processes in an aquifer system.</title>
        <authorList>
            <person name="Anantharaman K."/>
            <person name="Brown C.T."/>
            <person name="Hug L.A."/>
            <person name="Sharon I."/>
            <person name="Castelle C.J."/>
            <person name="Probst A.J."/>
            <person name="Thomas B.C."/>
            <person name="Singh A."/>
            <person name="Wilkins M.J."/>
            <person name="Karaoz U."/>
            <person name="Brodie E.L."/>
            <person name="Williams K.H."/>
            <person name="Hubbard S.S."/>
            <person name="Banfield J.F."/>
        </authorList>
    </citation>
    <scope>NUCLEOTIDE SEQUENCE [LARGE SCALE GENOMIC DNA]</scope>
</reference>
<sequence>MRLSVSQFQNWPNKAITLLGMSGVGKTRLSCILRLRDWFHYSVDYRIGTRYLSEPILDNIKRQMMQIPFLRDLLRADAIYIGNNITIDNLKPVSTFLGKLGNPLLGGLSLEEFKRRQSLHRAAEIAALRDVPDFIRKAQELYGYRHLVNDAGGSLCELDDPQVLEVLSQHTLILYIRATEHDEQELIRRAEADPKPLYYREAFLDEQLAMYLHERSFNCVSLIDPDDFVRWVFLRLFQSRLPRYEQITNQYGYTVTTEEVAAVQDEAGFLALVETVIQRQS</sequence>
<name>A0A1G1XYD2_9BACT</name>
<organism evidence="1 2">
    <name type="scientific">Candidatus Buchananbacteria bacterium RIFCSPHIGHO2_01_FULL_39_14</name>
    <dbReference type="NCBI Taxonomy" id="1797532"/>
    <lineage>
        <taxon>Bacteria</taxon>
        <taxon>Candidatus Buchananiibacteriota</taxon>
    </lineage>
</organism>
<dbReference type="EMBL" id="MHIB01000007">
    <property type="protein sequence ID" value="OGY45038.1"/>
    <property type="molecule type" value="Genomic_DNA"/>
</dbReference>
<dbReference type="Gene3D" id="3.40.50.300">
    <property type="entry name" value="P-loop containing nucleotide triphosphate hydrolases"/>
    <property type="match status" value="1"/>
</dbReference>
<protein>
    <submittedName>
        <fullName evidence="1">ATPase</fullName>
    </submittedName>
</protein>
<dbReference type="SUPFAM" id="SSF52540">
    <property type="entry name" value="P-loop containing nucleoside triphosphate hydrolases"/>
    <property type="match status" value="1"/>
</dbReference>
<accession>A0A1G1XYD2</accession>